<name>A0ABR2N504_9ASPA</name>
<keyword evidence="6" id="KW-0326">Glycosidase</keyword>
<dbReference type="PANTHER" id="PTHR30620:SF16">
    <property type="entry name" value="LYSOSOMAL BETA GLUCOSIDASE"/>
    <property type="match status" value="1"/>
</dbReference>
<accession>A0ABR2N504</accession>
<dbReference type="Proteomes" id="UP001412067">
    <property type="component" value="Unassembled WGS sequence"/>
</dbReference>
<proteinExistence type="inferred from homology"/>
<keyword evidence="5" id="KW-0378">Hydrolase</keyword>
<evidence type="ECO:0000313" key="7">
    <source>
        <dbReference type="EMBL" id="KAK8971211.1"/>
    </source>
</evidence>
<comment type="caution">
    <text evidence="7">The sequence shown here is derived from an EMBL/GenBank/DDBJ whole genome shotgun (WGS) entry which is preliminary data.</text>
</comment>
<keyword evidence="8" id="KW-1185">Reference proteome</keyword>
<reference evidence="7 8" key="1">
    <citation type="journal article" date="2022" name="Nat. Plants">
        <title>Genomes of leafy and leafless Platanthera orchids illuminate the evolution of mycoheterotrophy.</title>
        <authorList>
            <person name="Li M.H."/>
            <person name="Liu K.W."/>
            <person name="Li Z."/>
            <person name="Lu H.C."/>
            <person name="Ye Q.L."/>
            <person name="Zhang D."/>
            <person name="Wang J.Y."/>
            <person name="Li Y.F."/>
            <person name="Zhong Z.M."/>
            <person name="Liu X."/>
            <person name="Yu X."/>
            <person name="Liu D.K."/>
            <person name="Tu X.D."/>
            <person name="Liu B."/>
            <person name="Hao Y."/>
            <person name="Liao X.Y."/>
            <person name="Jiang Y.T."/>
            <person name="Sun W.H."/>
            <person name="Chen J."/>
            <person name="Chen Y.Q."/>
            <person name="Ai Y."/>
            <person name="Zhai J.W."/>
            <person name="Wu S.S."/>
            <person name="Zhou Z."/>
            <person name="Hsiao Y.Y."/>
            <person name="Wu W.L."/>
            <person name="Chen Y.Y."/>
            <person name="Lin Y.F."/>
            <person name="Hsu J.L."/>
            <person name="Li C.Y."/>
            <person name="Wang Z.W."/>
            <person name="Zhao X."/>
            <person name="Zhong W.Y."/>
            <person name="Ma X.K."/>
            <person name="Ma L."/>
            <person name="Huang J."/>
            <person name="Chen G.Z."/>
            <person name="Huang M.Z."/>
            <person name="Huang L."/>
            <person name="Peng D.H."/>
            <person name="Luo Y.B."/>
            <person name="Zou S.Q."/>
            <person name="Chen S.P."/>
            <person name="Lan S."/>
            <person name="Tsai W.C."/>
            <person name="Van de Peer Y."/>
            <person name="Liu Z.J."/>
        </authorList>
    </citation>
    <scope>NUCLEOTIDE SEQUENCE [LARGE SCALE GENOMIC DNA]</scope>
    <source>
        <strain evidence="7">Lor288</strain>
    </source>
</reference>
<dbReference type="EC" id="3.2.1.21" evidence="3"/>
<dbReference type="EMBL" id="JBBWWR010000001">
    <property type="protein sequence ID" value="KAK8971211.1"/>
    <property type="molecule type" value="Genomic_DNA"/>
</dbReference>
<dbReference type="Gene3D" id="3.40.50.1700">
    <property type="entry name" value="Glycoside hydrolase family 3 C-terminal domain"/>
    <property type="match status" value="1"/>
</dbReference>
<evidence type="ECO:0000256" key="5">
    <source>
        <dbReference type="ARBA" id="ARBA00022801"/>
    </source>
</evidence>
<evidence type="ECO:0000256" key="6">
    <source>
        <dbReference type="ARBA" id="ARBA00023295"/>
    </source>
</evidence>
<evidence type="ECO:0000256" key="4">
    <source>
        <dbReference type="ARBA" id="ARBA00022729"/>
    </source>
</evidence>
<sequence>MPPLPRRKLVRSLLLEPMPTTWFTRAVDGQSSGKEQVEESQQELQFMMSRMYVFSENPDSNFVKEGNFSYAIVVVKETPYAEMHGNRVNLTIPEPGPNSVRSVREAVKCGDCRCPVWIL</sequence>
<comment type="catalytic activity">
    <reaction evidence="1">
        <text>Hydrolysis of terminal, non-reducing beta-D-glucosyl residues with release of beta-D-glucose.</text>
        <dbReference type="EC" id="3.2.1.21"/>
    </reaction>
</comment>
<evidence type="ECO:0000313" key="8">
    <source>
        <dbReference type="Proteomes" id="UP001412067"/>
    </source>
</evidence>
<protein>
    <recommendedName>
        <fullName evidence="3">beta-glucosidase</fullName>
        <ecNumber evidence="3">3.2.1.21</ecNumber>
    </recommendedName>
</protein>
<comment type="similarity">
    <text evidence="2">Belongs to the glycosyl hydrolase 3 family.</text>
</comment>
<dbReference type="InterPro" id="IPR036881">
    <property type="entry name" value="Glyco_hydro_3_C_sf"/>
</dbReference>
<evidence type="ECO:0000256" key="3">
    <source>
        <dbReference type="ARBA" id="ARBA00012744"/>
    </source>
</evidence>
<gene>
    <name evidence="7" type="ORF">KSP40_PGU004380</name>
</gene>
<keyword evidence="4" id="KW-0732">Signal</keyword>
<dbReference type="InterPro" id="IPR051915">
    <property type="entry name" value="Cellulose_Degrad_GH3"/>
</dbReference>
<organism evidence="7 8">
    <name type="scientific">Platanthera guangdongensis</name>
    <dbReference type="NCBI Taxonomy" id="2320717"/>
    <lineage>
        <taxon>Eukaryota</taxon>
        <taxon>Viridiplantae</taxon>
        <taxon>Streptophyta</taxon>
        <taxon>Embryophyta</taxon>
        <taxon>Tracheophyta</taxon>
        <taxon>Spermatophyta</taxon>
        <taxon>Magnoliopsida</taxon>
        <taxon>Liliopsida</taxon>
        <taxon>Asparagales</taxon>
        <taxon>Orchidaceae</taxon>
        <taxon>Orchidoideae</taxon>
        <taxon>Orchideae</taxon>
        <taxon>Orchidinae</taxon>
        <taxon>Platanthera</taxon>
    </lineage>
</organism>
<evidence type="ECO:0000256" key="1">
    <source>
        <dbReference type="ARBA" id="ARBA00000448"/>
    </source>
</evidence>
<evidence type="ECO:0000256" key="2">
    <source>
        <dbReference type="ARBA" id="ARBA00005336"/>
    </source>
</evidence>
<dbReference type="PANTHER" id="PTHR30620">
    <property type="entry name" value="PERIPLASMIC BETA-GLUCOSIDASE-RELATED"/>
    <property type="match status" value="1"/>
</dbReference>